<name>Q4RXR4_TETNG</name>
<dbReference type="PROSITE" id="PS50166">
    <property type="entry name" value="IMPORTIN_B_NT"/>
    <property type="match status" value="1"/>
</dbReference>
<proteinExistence type="inferred from homology"/>
<feature type="domain" description="Importin N-terminal" evidence="11">
    <location>
        <begin position="29"/>
        <end position="102"/>
    </location>
</feature>
<dbReference type="GO" id="GO:0006611">
    <property type="term" value="P:protein export from nucleus"/>
    <property type="evidence" value="ECO:0007669"/>
    <property type="project" value="TreeGrafter"/>
</dbReference>
<dbReference type="GO" id="GO:0031267">
    <property type="term" value="F:small GTPase binding"/>
    <property type="evidence" value="ECO:0007669"/>
    <property type="project" value="InterPro"/>
</dbReference>
<dbReference type="GO" id="GO:0006606">
    <property type="term" value="P:protein import into nucleus"/>
    <property type="evidence" value="ECO:0007669"/>
    <property type="project" value="TreeGrafter"/>
</dbReference>
<comment type="subcellular location">
    <subcellularLocation>
        <location evidence="2">Cytoplasm</location>
    </subcellularLocation>
    <subcellularLocation>
        <location evidence="1">Nucleus</location>
    </subcellularLocation>
</comment>
<reference evidence="12" key="2">
    <citation type="submission" date="2004-02" db="EMBL/GenBank/DDBJ databases">
        <authorList>
            <consortium name="Genoscope"/>
            <consortium name="Whitehead Institute Centre for Genome Research"/>
        </authorList>
    </citation>
    <scope>NUCLEOTIDE SEQUENCE</scope>
</reference>
<evidence type="ECO:0000256" key="5">
    <source>
        <dbReference type="ARBA" id="ARBA00022448"/>
    </source>
</evidence>
<dbReference type="SUPFAM" id="SSF48371">
    <property type="entry name" value="ARM repeat"/>
    <property type="match status" value="1"/>
</dbReference>
<evidence type="ECO:0000259" key="11">
    <source>
        <dbReference type="PROSITE" id="PS50166"/>
    </source>
</evidence>
<feature type="non-terminal residue" evidence="12">
    <location>
        <position position="1"/>
    </location>
</feature>
<dbReference type="InterPro" id="IPR013713">
    <property type="entry name" value="XPO2_central"/>
</dbReference>
<sequence length="1039" mass="117398">MELNEGNLQTLTEFLKKTLDPDPGVRRPAEKFLESVEGNQNYPLLLLMLLEKSQNNVIRVCAAVTFKNYIKRNWRIVEDEPNKVSDPDRTAIKANIINLMLTSPEQIQKQLSDAISIIGREDFPQKWPDLLTEMVTRFQSGDFHIINGVLRTAHSLFKRYRHEFKSNELWSEIKLVLDTFASPLTDLFKATIDLCQTHATDVNALKVLFSSLILICKLFYSLNFQDLPEFFEDNMETWMTNFHALLTLDNKLLQTDDEEEAGLLELLKSQICDNAALYAQKYDEEFQPYLPRFVTAIWNLLVSTGQEVKYDLLVSNAIQFLASVCERTHYKHLFEDQNTLTSICEKVIVPNMEFRSADEEAFEDNSEEYIRRDLEGSDIDTRRRAACDLVRGLCKFFEGPVTAIFSGYVNSMLAEYAKNPGQNWKHKDAAIYLVTSLASKGQTQKVGTELLEDKRHLSEECSYLICLFFLLQQHGITQANQLVNLNEFFVNHILTDLKSPNINEFPVLKADAIKYVMIFRSQLPKEHLLQAVPLLINHLQAESSVEHTYAAHALERLFTMRGPNNTTLITPAEMAPFTEQLLTNLFKALALPGSTENEYIMKAIMRSFSLLQESIIPYIPTLIGQLTQKLLLVSKNPSKPHFNHYLFESLCLSIRITCKANPAAVSSFEDALFPVFTEILQNDVQGASLPLLPHCLLGHIRCNQFEVLSSSGFFGRVSSLRVPGDVTPSRDPLHLHPLFLHGFISPPAPACPVGADGEHPPSGAAPPGFPGEGGFVYFKLRRRENCVLFLVVPSQPGLLGVFQKLIASKANDHQGFYLINSIIEYMPPESITQYRKQIFILLFQRLQNSKTTKFIKSFLVFVNLYCVKYGAIALQEIFDEIQPKMFGMVLEKIIIPEIQKVSGTIEKKICAVGITKILTECPAMMDTDYTKLWAPLLQALIGLFELPEDDSIPDDEHFIDIEDTPGYQTAFSQLAFAGKKEHDPIGEAVGNPKILLAQSLHKLSTACPGRVPSMLSTSLNAEGLQFLQGYFQVANVQLV</sequence>
<evidence type="ECO:0000256" key="7">
    <source>
        <dbReference type="ARBA" id="ARBA00022927"/>
    </source>
</evidence>
<comment type="caution">
    <text evidence="12">The sequence shown here is derived from an EMBL/GenBank/DDBJ whole genome shotgun (WGS) entry which is preliminary data.</text>
</comment>
<dbReference type="PANTHER" id="PTHR10997:SF8">
    <property type="entry name" value="EXPORTIN-2"/>
    <property type="match status" value="1"/>
</dbReference>
<dbReference type="GO" id="GO:0005829">
    <property type="term" value="C:cytosol"/>
    <property type="evidence" value="ECO:0007669"/>
    <property type="project" value="TreeGrafter"/>
</dbReference>
<evidence type="ECO:0000256" key="3">
    <source>
        <dbReference type="ARBA" id="ARBA00008669"/>
    </source>
</evidence>
<evidence type="ECO:0000256" key="10">
    <source>
        <dbReference type="ARBA" id="ARBA00032265"/>
    </source>
</evidence>
<dbReference type="PANTHER" id="PTHR10997">
    <property type="entry name" value="IMPORTIN-7, 8, 11"/>
    <property type="match status" value="1"/>
</dbReference>
<keyword evidence="7" id="KW-0653">Protein transport</keyword>
<evidence type="ECO:0000256" key="4">
    <source>
        <dbReference type="ARBA" id="ARBA00018945"/>
    </source>
</evidence>
<dbReference type="InterPro" id="IPR011989">
    <property type="entry name" value="ARM-like"/>
</dbReference>
<dbReference type="GO" id="GO:0005635">
    <property type="term" value="C:nuclear envelope"/>
    <property type="evidence" value="ECO:0007669"/>
    <property type="project" value="TreeGrafter"/>
</dbReference>
<accession>Q4RXR4</accession>
<gene>
    <name evidence="12" type="ORF">GSTENG00027315001</name>
</gene>
<dbReference type="InterPro" id="IPR005043">
    <property type="entry name" value="XPO2_C"/>
</dbReference>
<dbReference type="GO" id="GO:0005049">
    <property type="term" value="F:nuclear export signal receptor activity"/>
    <property type="evidence" value="ECO:0007669"/>
    <property type="project" value="TreeGrafter"/>
</dbReference>
<evidence type="ECO:0000256" key="2">
    <source>
        <dbReference type="ARBA" id="ARBA00004496"/>
    </source>
</evidence>
<protein>
    <recommendedName>
        <fullName evidence="4">Exportin-2</fullName>
    </recommendedName>
    <alternativeName>
        <fullName evidence="10">Chromosome segregation 1-like protein</fullName>
    </alternativeName>
    <alternativeName>
        <fullName evidence="9">Importin-alpha re-exporter</fullName>
    </alternativeName>
</protein>
<keyword evidence="6" id="KW-0963">Cytoplasm</keyword>
<evidence type="ECO:0000256" key="1">
    <source>
        <dbReference type="ARBA" id="ARBA00004123"/>
    </source>
</evidence>
<dbReference type="EMBL" id="CAAE01014979">
    <property type="protein sequence ID" value="CAG06818.1"/>
    <property type="molecule type" value="Genomic_DNA"/>
</dbReference>
<dbReference type="InterPro" id="IPR001494">
    <property type="entry name" value="Importin-beta_N"/>
</dbReference>
<comment type="similarity">
    <text evidence="3">Belongs to the XPO2/CSE1 family.</text>
</comment>
<dbReference type="KEGG" id="tng:GSTEN00027315G001"/>
<keyword evidence="8" id="KW-0539">Nucleus</keyword>
<dbReference type="InterPro" id="IPR016024">
    <property type="entry name" value="ARM-type_fold"/>
</dbReference>
<dbReference type="Pfam" id="PF03810">
    <property type="entry name" value="IBN_N"/>
    <property type="match status" value="1"/>
</dbReference>
<keyword evidence="5" id="KW-0813">Transport</keyword>
<dbReference type="AlphaFoldDB" id="Q4RXR4"/>
<dbReference type="Pfam" id="PF03378">
    <property type="entry name" value="CAS_CSE1"/>
    <property type="match status" value="2"/>
</dbReference>
<dbReference type="SMART" id="SM00913">
    <property type="entry name" value="IBN_N"/>
    <property type="match status" value="1"/>
</dbReference>
<evidence type="ECO:0000256" key="8">
    <source>
        <dbReference type="ARBA" id="ARBA00023242"/>
    </source>
</evidence>
<dbReference type="OrthoDB" id="3268246at2759"/>
<evidence type="ECO:0000313" key="12">
    <source>
        <dbReference type="EMBL" id="CAG06818.1"/>
    </source>
</evidence>
<evidence type="ECO:0000256" key="9">
    <source>
        <dbReference type="ARBA" id="ARBA00030693"/>
    </source>
</evidence>
<reference evidence="12" key="1">
    <citation type="journal article" date="2004" name="Nature">
        <title>Genome duplication in the teleost fish Tetraodon nigroviridis reveals the early vertebrate proto-karyotype.</title>
        <authorList>
            <person name="Jaillon O."/>
            <person name="Aury J.-M."/>
            <person name="Brunet F."/>
            <person name="Petit J.-L."/>
            <person name="Stange-Thomann N."/>
            <person name="Mauceli E."/>
            <person name="Bouneau L."/>
            <person name="Fischer C."/>
            <person name="Ozouf-Costaz C."/>
            <person name="Bernot A."/>
            <person name="Nicaud S."/>
            <person name="Jaffe D."/>
            <person name="Fisher S."/>
            <person name="Lutfalla G."/>
            <person name="Dossat C."/>
            <person name="Segurens B."/>
            <person name="Dasilva C."/>
            <person name="Salanoubat M."/>
            <person name="Levy M."/>
            <person name="Boudet N."/>
            <person name="Castellano S."/>
            <person name="Anthouard V."/>
            <person name="Jubin C."/>
            <person name="Castelli V."/>
            <person name="Katinka M."/>
            <person name="Vacherie B."/>
            <person name="Biemont C."/>
            <person name="Skalli Z."/>
            <person name="Cattolico L."/>
            <person name="Poulain J."/>
            <person name="De Berardinis V."/>
            <person name="Cruaud C."/>
            <person name="Duprat S."/>
            <person name="Brottier P."/>
            <person name="Coutanceau J.-P."/>
            <person name="Gouzy J."/>
            <person name="Parra G."/>
            <person name="Lardier G."/>
            <person name="Chapple C."/>
            <person name="McKernan K.J."/>
            <person name="McEwan P."/>
            <person name="Bosak S."/>
            <person name="Kellis M."/>
            <person name="Volff J.-N."/>
            <person name="Guigo R."/>
            <person name="Zody M.C."/>
            <person name="Mesirov J."/>
            <person name="Lindblad-Toh K."/>
            <person name="Birren B."/>
            <person name="Nusbaum C."/>
            <person name="Kahn D."/>
            <person name="Robinson-Rechavi M."/>
            <person name="Laudet V."/>
            <person name="Schachter V."/>
            <person name="Quetier F."/>
            <person name="Saurin W."/>
            <person name="Scarpelli C."/>
            <person name="Wincker P."/>
            <person name="Lander E.S."/>
            <person name="Weissenbach J."/>
            <person name="Roest Crollius H."/>
        </authorList>
    </citation>
    <scope>NUCLEOTIDE SEQUENCE [LARGE SCALE GENOMIC DNA]</scope>
</reference>
<organism evidence="12">
    <name type="scientific">Tetraodon nigroviridis</name>
    <name type="common">Spotted green pufferfish</name>
    <name type="synonym">Chelonodon nigroviridis</name>
    <dbReference type="NCBI Taxonomy" id="99883"/>
    <lineage>
        <taxon>Eukaryota</taxon>
        <taxon>Metazoa</taxon>
        <taxon>Chordata</taxon>
        <taxon>Craniata</taxon>
        <taxon>Vertebrata</taxon>
        <taxon>Euteleostomi</taxon>
        <taxon>Actinopterygii</taxon>
        <taxon>Neopterygii</taxon>
        <taxon>Teleostei</taxon>
        <taxon>Neoteleostei</taxon>
        <taxon>Acanthomorphata</taxon>
        <taxon>Eupercaria</taxon>
        <taxon>Tetraodontiformes</taxon>
        <taxon>Tetradontoidea</taxon>
        <taxon>Tetraodontidae</taxon>
        <taxon>Tetraodon</taxon>
    </lineage>
</organism>
<evidence type="ECO:0000256" key="6">
    <source>
        <dbReference type="ARBA" id="ARBA00022490"/>
    </source>
</evidence>
<dbReference type="Gene3D" id="1.25.10.10">
    <property type="entry name" value="Leucine-rich Repeat Variant"/>
    <property type="match status" value="2"/>
</dbReference>
<dbReference type="Pfam" id="PF08506">
    <property type="entry name" value="Cse1"/>
    <property type="match status" value="2"/>
</dbReference>